<feature type="domain" description="HTH cro/C1-type" evidence="1">
    <location>
        <begin position="8"/>
        <end position="66"/>
    </location>
</feature>
<name>A0A2T3LEC2_9GAMM</name>
<comment type="caution">
    <text evidence="2">The sequence shown here is derived from an EMBL/GenBank/DDBJ whole genome shotgun (WGS) entry which is preliminary data.</text>
</comment>
<dbReference type="SMART" id="SM00530">
    <property type="entry name" value="HTH_XRE"/>
    <property type="match status" value="1"/>
</dbReference>
<dbReference type="Gene3D" id="1.10.260.40">
    <property type="entry name" value="lambda repressor-like DNA-binding domains"/>
    <property type="match status" value="1"/>
</dbReference>
<dbReference type="EMBL" id="PYOC01000001">
    <property type="protein sequence ID" value="PSV49732.1"/>
    <property type="molecule type" value="Genomic_DNA"/>
</dbReference>
<dbReference type="InterPro" id="IPR001387">
    <property type="entry name" value="Cro/C1-type_HTH"/>
</dbReference>
<keyword evidence="3" id="KW-1185">Reference proteome</keyword>
<dbReference type="InterPro" id="IPR010982">
    <property type="entry name" value="Lambda_DNA-bd_dom_sf"/>
</dbReference>
<proteinExistence type="predicted"/>
<dbReference type="RefSeq" id="WP_107252349.1">
    <property type="nucleotide sequence ID" value="NZ_PYOC01000001.1"/>
</dbReference>
<evidence type="ECO:0000313" key="2">
    <source>
        <dbReference type="EMBL" id="PSV49732.1"/>
    </source>
</evidence>
<dbReference type="SUPFAM" id="SSF47413">
    <property type="entry name" value="lambda repressor-like DNA-binding domains"/>
    <property type="match status" value="1"/>
</dbReference>
<accession>A0A2T3LEC2</accession>
<dbReference type="CDD" id="cd00093">
    <property type="entry name" value="HTH_XRE"/>
    <property type="match status" value="1"/>
</dbReference>
<organism evidence="2 3">
    <name type="scientific">Photobacterium indicum</name>
    <dbReference type="NCBI Taxonomy" id="81447"/>
    <lineage>
        <taxon>Bacteria</taxon>
        <taxon>Pseudomonadati</taxon>
        <taxon>Pseudomonadota</taxon>
        <taxon>Gammaproteobacteria</taxon>
        <taxon>Vibrionales</taxon>
        <taxon>Vibrionaceae</taxon>
        <taxon>Photobacterium</taxon>
    </lineage>
</organism>
<dbReference type="GO" id="GO:0003677">
    <property type="term" value="F:DNA binding"/>
    <property type="evidence" value="ECO:0007669"/>
    <property type="project" value="InterPro"/>
</dbReference>
<dbReference type="Pfam" id="PF01381">
    <property type="entry name" value="HTH_3"/>
    <property type="match status" value="1"/>
</dbReference>
<evidence type="ECO:0000313" key="3">
    <source>
        <dbReference type="Proteomes" id="UP000241803"/>
    </source>
</evidence>
<dbReference type="PROSITE" id="PS50943">
    <property type="entry name" value="HTH_CROC1"/>
    <property type="match status" value="1"/>
</dbReference>
<evidence type="ECO:0000259" key="1">
    <source>
        <dbReference type="PROSITE" id="PS50943"/>
    </source>
</evidence>
<dbReference type="AlphaFoldDB" id="A0A2T3LEC2"/>
<dbReference type="Proteomes" id="UP000241803">
    <property type="component" value="Unassembled WGS sequence"/>
</dbReference>
<gene>
    <name evidence="2" type="ORF">C9J47_03990</name>
</gene>
<reference evidence="2 3" key="1">
    <citation type="submission" date="2018-03" db="EMBL/GenBank/DDBJ databases">
        <title>Whole genome sequencing of Histamine producing bacteria.</title>
        <authorList>
            <person name="Butler K."/>
        </authorList>
    </citation>
    <scope>NUCLEOTIDE SEQUENCE [LARGE SCALE GENOMIC DNA]</scope>
    <source>
        <strain evidence="2 3">ATCC 19614</strain>
    </source>
</reference>
<protein>
    <recommendedName>
        <fullName evidence="1">HTH cro/C1-type domain-containing protein</fullName>
    </recommendedName>
</protein>
<sequence>MEVYARRIKNLREKNNLTQNELGTHIHPGANTPGVNISQYETSTHEPPIAVMSKIASTFDVPLCYFYCNDENLASFIIDYHKLNAESKKTLNNFFDCFVKNN</sequence>